<dbReference type="OrthoDB" id="1664372at2759"/>
<dbReference type="EMBL" id="ULHB01000033">
    <property type="protein sequence ID" value="SYW78018.1"/>
    <property type="molecule type" value="Genomic_DNA"/>
</dbReference>
<dbReference type="AlphaFoldDB" id="A0A1K0G228"/>
<dbReference type="GO" id="GO:0042709">
    <property type="term" value="C:succinate-CoA ligase complex"/>
    <property type="evidence" value="ECO:0007669"/>
    <property type="project" value="TreeGrafter"/>
</dbReference>
<reference evidence="5" key="2">
    <citation type="submission" date="2016-04" db="EMBL/GenBank/DDBJ databases">
        <authorList>
            <person name="Guldener U."/>
            <person name="Guldener U."/>
        </authorList>
    </citation>
    <scope>NUCLEOTIDE SEQUENCE [LARGE SCALE GENOMIC DNA]</scope>
    <source>
        <strain evidence="5">UB2112</strain>
    </source>
</reference>
<dbReference type="PANTHER" id="PTHR11815:SF10">
    <property type="entry name" value="SUCCINATE--COA LIGASE [GDP-FORMING] SUBUNIT BETA, MITOCHONDRIAL"/>
    <property type="match status" value="1"/>
</dbReference>
<dbReference type="InterPro" id="IPR016102">
    <property type="entry name" value="Succinyl-CoA_synth-like"/>
</dbReference>
<keyword evidence="6" id="KW-1185">Reference proteome</keyword>
<protein>
    <submittedName>
        <fullName evidence="3">Related to succinyl-coa ligase [gdp-forming] beta-chain, mitochondrial</fullName>
    </submittedName>
</protein>
<evidence type="ECO:0000313" key="6">
    <source>
        <dbReference type="Proteomes" id="UP000658997"/>
    </source>
</evidence>
<dbReference type="Pfam" id="PF00549">
    <property type="entry name" value="Ligase_CoA"/>
    <property type="match status" value="1"/>
</dbReference>
<evidence type="ECO:0000259" key="2">
    <source>
        <dbReference type="Pfam" id="PF00549"/>
    </source>
</evidence>
<dbReference type="GO" id="GO:0006099">
    <property type="term" value="P:tricarboxylic acid cycle"/>
    <property type="evidence" value="ECO:0007669"/>
    <property type="project" value="TreeGrafter"/>
</dbReference>
<dbReference type="InterPro" id="IPR005811">
    <property type="entry name" value="SUCC_ACL_C"/>
</dbReference>
<evidence type="ECO:0000313" key="5">
    <source>
        <dbReference type="Proteomes" id="UP000179920"/>
    </source>
</evidence>
<reference evidence="3" key="1">
    <citation type="submission" date="2016-04" db="EMBL/GenBank/DDBJ databases">
        <authorList>
            <person name="Evans L.H."/>
            <person name="Alamgir A."/>
            <person name="Owens N."/>
            <person name="Weber N.D."/>
            <person name="Virtaneva K."/>
            <person name="Barbian K."/>
            <person name="Babar A."/>
            <person name="Rosenke K."/>
        </authorList>
    </citation>
    <scope>NUCLEOTIDE SEQUENCE</scope>
    <source>
        <strain evidence="3">UB2112</strain>
    </source>
</reference>
<keyword evidence="3" id="KW-0436">Ligase</keyword>
<dbReference type="GO" id="GO:0006104">
    <property type="term" value="P:succinyl-CoA metabolic process"/>
    <property type="evidence" value="ECO:0007669"/>
    <property type="project" value="TreeGrafter"/>
</dbReference>
<accession>A0A1K0G228</accession>
<dbReference type="GO" id="GO:0004776">
    <property type="term" value="F:succinate-CoA ligase (GDP-forming) activity"/>
    <property type="evidence" value="ECO:0007669"/>
    <property type="project" value="TreeGrafter"/>
</dbReference>
<evidence type="ECO:0000313" key="4">
    <source>
        <dbReference type="EMBL" id="SYW78018.1"/>
    </source>
</evidence>
<dbReference type="Proteomes" id="UP000179920">
    <property type="component" value="Chromosome IV"/>
</dbReference>
<reference evidence="4" key="3">
    <citation type="submission" date="2018-08" db="EMBL/GenBank/DDBJ databases">
        <authorList>
            <person name="Guldener U."/>
        </authorList>
    </citation>
    <scope>NUCLEOTIDE SEQUENCE</scope>
    <source>
        <strain evidence="4">UB2</strain>
    </source>
</reference>
<evidence type="ECO:0000256" key="1">
    <source>
        <dbReference type="ARBA" id="ARBA00022741"/>
    </source>
</evidence>
<dbReference type="EMBL" id="LT558120">
    <property type="protein sequence ID" value="SAM81256.1"/>
    <property type="molecule type" value="Genomic_DNA"/>
</dbReference>
<sequence>MLLRTSTRAFPALRCATRPCVSSSIATGAPLAARDFHLESKDIPKFLNEAGVSLPSSVKVESSSSTTPAEGVALLISADRDPQLTWPNDEGKGKFFGPSILSATVSSLSSLDSTYFGRGGLGLLNFRRQNPEAIAHATLRSSTSTLPSSTLDSLVHGLGSEARTVIQELWKVFDTHEGLWFTFILSPSSSGLSLLNSYLEFDDFSIRRQPILQPYHTSRPRDPNTARAEDGGLFYVKLSQISSPTPLTSSRKEPEGNVGCFGYGAGNAMATMDGLNIAGGRPANFLDGGGGANRTNAKLAVETLNRDEAVKAIFVNTFGRITRTDIVAQGIINAAKEDKITKPIVVRMKGTGSEDAKKTLEESGLEFAFHDDFTAAAAHAVRAANQGHL</sequence>
<proteinExistence type="predicted"/>
<dbReference type="GO" id="GO:0000166">
    <property type="term" value="F:nucleotide binding"/>
    <property type="evidence" value="ECO:0007669"/>
    <property type="project" value="UniProtKB-KW"/>
</dbReference>
<keyword evidence="1" id="KW-0547">Nucleotide-binding</keyword>
<organism evidence="3 5">
    <name type="scientific">Ustilago bromivora</name>
    <dbReference type="NCBI Taxonomy" id="307758"/>
    <lineage>
        <taxon>Eukaryota</taxon>
        <taxon>Fungi</taxon>
        <taxon>Dikarya</taxon>
        <taxon>Basidiomycota</taxon>
        <taxon>Ustilaginomycotina</taxon>
        <taxon>Ustilaginomycetes</taxon>
        <taxon>Ustilaginales</taxon>
        <taxon>Ustilaginaceae</taxon>
        <taxon>Ustilago</taxon>
    </lineage>
</organism>
<dbReference type="PANTHER" id="PTHR11815">
    <property type="entry name" value="SUCCINYL-COA SYNTHETASE BETA CHAIN"/>
    <property type="match status" value="1"/>
</dbReference>
<dbReference type="GO" id="GO:0005739">
    <property type="term" value="C:mitochondrion"/>
    <property type="evidence" value="ECO:0007669"/>
    <property type="project" value="TreeGrafter"/>
</dbReference>
<dbReference type="Gene3D" id="3.40.50.261">
    <property type="entry name" value="Succinyl-CoA synthetase domains"/>
    <property type="match status" value="1"/>
</dbReference>
<gene>
    <name evidence="4" type="ORF">UBRO2_02210</name>
    <name evidence="3" type="ORF">UBRO_02824</name>
</gene>
<feature type="domain" description="ATP-citrate synthase/succinyl-CoA ligase C-terminal" evidence="2">
    <location>
        <begin position="264"/>
        <end position="381"/>
    </location>
</feature>
<name>A0A1K0G228_9BASI</name>
<dbReference type="Proteomes" id="UP000658997">
    <property type="component" value="Unassembled WGS sequence"/>
</dbReference>
<evidence type="ECO:0000313" key="3">
    <source>
        <dbReference type="EMBL" id="SAM81256.1"/>
    </source>
</evidence>
<dbReference type="SUPFAM" id="SSF52210">
    <property type="entry name" value="Succinyl-CoA synthetase domains"/>
    <property type="match status" value="1"/>
</dbReference>